<feature type="region of interest" description="Disordered" evidence="1">
    <location>
        <begin position="722"/>
        <end position="751"/>
    </location>
</feature>
<feature type="compositionally biased region" description="Polar residues" evidence="1">
    <location>
        <begin position="1216"/>
        <end position="1237"/>
    </location>
</feature>
<dbReference type="Pfam" id="PF22600">
    <property type="entry name" value="MTPAP-like_central"/>
    <property type="match status" value="1"/>
</dbReference>
<feature type="region of interest" description="Disordered" evidence="1">
    <location>
        <begin position="371"/>
        <end position="585"/>
    </location>
</feature>
<feature type="compositionally biased region" description="Polar residues" evidence="1">
    <location>
        <begin position="504"/>
        <end position="516"/>
    </location>
</feature>
<dbReference type="InterPro" id="IPR058920">
    <property type="entry name" value="PAP-OAS1-bd-rel"/>
</dbReference>
<dbReference type="Gene3D" id="3.30.460.10">
    <property type="entry name" value="Beta Polymerase, domain 2"/>
    <property type="match status" value="1"/>
</dbReference>
<evidence type="ECO:0000259" key="2">
    <source>
        <dbReference type="Pfam" id="PF22600"/>
    </source>
</evidence>
<feature type="compositionally biased region" description="Polar residues" evidence="1">
    <location>
        <begin position="731"/>
        <end position="747"/>
    </location>
</feature>
<evidence type="ECO:0000256" key="1">
    <source>
        <dbReference type="SAM" id="MobiDB-lite"/>
    </source>
</evidence>
<dbReference type="EMBL" id="LSRQ01005443">
    <property type="protein sequence ID" value="OAY67602.1"/>
    <property type="molecule type" value="Genomic_DNA"/>
</dbReference>
<comment type="caution">
    <text evidence="4">The sequence shown here is derived from an EMBL/GenBank/DDBJ whole genome shotgun (WGS) entry which is preliminary data.</text>
</comment>
<feature type="region of interest" description="Disordered" evidence="1">
    <location>
        <begin position="805"/>
        <end position="872"/>
    </location>
</feature>
<feature type="compositionally biased region" description="Polar residues" evidence="1">
    <location>
        <begin position="805"/>
        <end position="819"/>
    </location>
</feature>
<dbReference type="InterPro" id="IPR043519">
    <property type="entry name" value="NT_sf"/>
</dbReference>
<evidence type="ECO:0008006" key="6">
    <source>
        <dbReference type="Google" id="ProtNLM"/>
    </source>
</evidence>
<dbReference type="PANTHER" id="PTHR45979:SF30">
    <property type="entry name" value="NUCLEOTIDYLTRANSFERASE"/>
    <property type="match status" value="1"/>
</dbReference>
<evidence type="ECO:0000313" key="4">
    <source>
        <dbReference type="EMBL" id="OAY67602.1"/>
    </source>
</evidence>
<dbReference type="CDD" id="cd05402">
    <property type="entry name" value="NT_PAP_TUTase"/>
    <property type="match status" value="1"/>
</dbReference>
<feature type="compositionally biased region" description="Low complexity" evidence="1">
    <location>
        <begin position="826"/>
        <end position="840"/>
    </location>
</feature>
<sequence>MGKHEGWAQPSGVKPNGLLPNQVASVTRVLDAERWMMAEERTAELIACIQPNQPSEERRKAVALYVKRLIMKCFSCQVFTFGSVPLKTYLPDGDIDLTACSNNEDLKDTWANSVRDALENEEKSENAEFRVKEVQYIQAEVKIIKCLVENIVVDISFNQVGGLCTLCFLEEIDALIKKDHLFKRSIILIKAWCYYESRILGAHHGLISTYALETLVLYIFHVFNNSFAGPLEVLYRFLEFFSNFDWENFCVSLWGPVPISSLPDMTAEPPRRDSCDLLLSKQFLECCSRVYAVTPDGQGNQGQPFVSKHFNVIDPLRTNNNLGRSVSKGNFFRIRSAFAFGAKRLARLLECPHEDLISEVNQFFMNTWERHGSGNRPDAPSPSLRHIQPVKNIPVEESNNIRSASNIKKRSENPVSRVGYENLAEDQIANRNSQHSRNLDRVNKSSVSRTQSPKINSRVSDQFERSNGPTGTAQTERDPKTLKSNYIVNDSTSNGQTRFPFARTRSSPDLTDSSAEVFSRGRRGTMAESAKSLRLDHSDRRNHSGTEASGSQSTKLTSADNPMSSINTSSQSSLQAASDTNSVSNSYHDDVSFATMNEELASVSQSLEIQQEMNQEEQDLVNLMASAKLHDFNGPIQLPIHMASSHLPVTLSPLLASTAHAQRNWGGVFTPNLSFVGHPWAHNMQIPQGYVSPPMSHYFPNPGLSVNHDEDIEPTHDISAAAEPSQEDNDQWQNNHAGLTGGFNSENKNPEMLHVDGKQQSSVAGFNFVSWPQSSNAGGLLWGHPKFDSEDAGPIRDNNAEIFQNQTSRGTDVSPSSKTTDVRVPSVSQSSSSRSKTSYEISRDAPSGKISRTSRDKWGKKPTSLPAPTTTYGKAKMAWQLESTSEQLPAEANETREWNPTPTMGNNIPEQFPTPLVFTQARSHQVPGYEPTHISGSDPMIPIAPVLVGPPRQRVTDNSGLVPVAFVPAGPLVPFYLIQFASVTNNSDGASPLSPSEQNFSPQDNLDQPESHVSSTALRTPAAAESSNEHEPDILKSDFDSHLQNLLYGRYCQDTRQGPFICQPPVLVPPVYLQGHFPWDGPGRPVSANANLTQMMGYAPRFVPMVPLKPGSERPSGVFQRHGEEAPRYRGGTGTYLPNPKVPFRDRQASTRSYRRNYNSERGDQGDREGSWISAKARAAGRGHGHQVERSNFQPENQSDRHRQSYKNDPHRHEPVSSNLAPGNSFRPTNSNRSPRNLTYGMYPPPPVTNPNGVTGSGSSPVMMVYSYDQGGGYGPSGEPLEFGSLGPVHPSGLNEAPQSGEEIPVGALFEQRHGPYRGSSSCSSPDQPSSPQLRSCSVLFDVIFCCSFSLILAISEPRHALAQLLDIEM</sequence>
<protein>
    <recommendedName>
        <fullName evidence="6">Polymerase nucleotidyl transferase domain-containing protein</fullName>
    </recommendedName>
</protein>
<feature type="compositionally biased region" description="Polar residues" evidence="1">
    <location>
        <begin position="987"/>
        <end position="1018"/>
    </location>
</feature>
<feature type="compositionally biased region" description="Basic and acidic residues" evidence="1">
    <location>
        <begin position="1198"/>
        <end position="1215"/>
    </location>
</feature>
<dbReference type="FunFam" id="1.10.1410.10:FF:000013">
    <property type="entry name" value="PAP/OAS1 substrate-binding domain superfamily"/>
    <property type="match status" value="1"/>
</dbReference>
<accession>A0A199US19</accession>
<dbReference type="Gene3D" id="1.10.1410.10">
    <property type="match status" value="1"/>
</dbReference>
<dbReference type="InterPro" id="IPR054708">
    <property type="entry name" value="MTPAP-like_central"/>
</dbReference>
<feature type="compositionally biased region" description="Polar residues" evidence="1">
    <location>
        <begin position="574"/>
        <end position="585"/>
    </location>
</feature>
<name>A0A199US19_ANACO</name>
<feature type="compositionally biased region" description="Polar residues" evidence="1">
    <location>
        <begin position="545"/>
        <end position="563"/>
    </location>
</feature>
<dbReference type="PANTHER" id="PTHR45979">
    <property type="entry name" value="PAP/OAS1 SUBSTRATE-BINDING DOMAIN SUPERFAMILY"/>
    <property type="match status" value="1"/>
</dbReference>
<dbReference type="Proteomes" id="UP000092600">
    <property type="component" value="Unassembled WGS sequence"/>
</dbReference>
<evidence type="ECO:0000259" key="3">
    <source>
        <dbReference type="Pfam" id="PF26180"/>
    </source>
</evidence>
<feature type="compositionally biased region" description="Basic and acidic residues" evidence="1">
    <location>
        <begin position="531"/>
        <end position="544"/>
    </location>
</feature>
<feature type="compositionally biased region" description="Polar residues" evidence="1">
    <location>
        <begin position="444"/>
        <end position="474"/>
    </location>
</feature>
<evidence type="ECO:0000313" key="5">
    <source>
        <dbReference type="Proteomes" id="UP000092600"/>
    </source>
</evidence>
<dbReference type="FunFam" id="3.30.460.10:FF:000046">
    <property type="entry name" value="PAP/OAS1 substrate-binding domain superfamily"/>
    <property type="match status" value="1"/>
</dbReference>
<gene>
    <name evidence="4" type="ORF">ACMD2_05229</name>
</gene>
<dbReference type="SUPFAM" id="SSF81301">
    <property type="entry name" value="Nucleotidyltransferase"/>
    <property type="match status" value="1"/>
</dbReference>
<organism evidence="4 5">
    <name type="scientific">Ananas comosus</name>
    <name type="common">Pineapple</name>
    <name type="synonym">Ananas ananas</name>
    <dbReference type="NCBI Taxonomy" id="4615"/>
    <lineage>
        <taxon>Eukaryota</taxon>
        <taxon>Viridiplantae</taxon>
        <taxon>Streptophyta</taxon>
        <taxon>Embryophyta</taxon>
        <taxon>Tracheophyta</taxon>
        <taxon>Spermatophyta</taxon>
        <taxon>Magnoliopsida</taxon>
        <taxon>Liliopsida</taxon>
        <taxon>Poales</taxon>
        <taxon>Bromeliaceae</taxon>
        <taxon>Bromelioideae</taxon>
        <taxon>Ananas</taxon>
    </lineage>
</organism>
<feature type="domain" description="Poly(A) RNA polymerase mitochondrial-like central palm" evidence="2">
    <location>
        <begin position="43"/>
        <end position="163"/>
    </location>
</feature>
<feature type="domain" description="PAP/OAS1 substrate-binding-related" evidence="3">
    <location>
        <begin position="176"/>
        <end position="368"/>
    </location>
</feature>
<dbReference type="STRING" id="4615.A0A199US19"/>
<reference evidence="4 5" key="1">
    <citation type="journal article" date="2016" name="DNA Res.">
        <title>The draft genome of MD-2 pineapple using hybrid error correction of long reads.</title>
        <authorList>
            <person name="Redwan R.M."/>
            <person name="Saidin A."/>
            <person name="Kumar S.V."/>
        </authorList>
    </citation>
    <scope>NUCLEOTIDE SEQUENCE [LARGE SCALE GENOMIC DNA]</scope>
    <source>
        <strain evidence="5">cv. MD2</strain>
        <tissue evidence="4">Leaf</tissue>
    </source>
</reference>
<feature type="compositionally biased region" description="Basic and acidic residues" evidence="1">
    <location>
        <begin position="1158"/>
        <end position="1170"/>
    </location>
</feature>
<dbReference type="InterPro" id="IPR058921">
    <property type="entry name" value="PAP/OAS1-rel"/>
</dbReference>
<feature type="compositionally biased region" description="Polar residues" evidence="1">
    <location>
        <begin position="397"/>
        <end position="406"/>
    </location>
</feature>
<feature type="compositionally biased region" description="Polar residues" evidence="1">
    <location>
        <begin position="482"/>
        <end position="497"/>
    </location>
</feature>
<feature type="region of interest" description="Disordered" evidence="1">
    <location>
        <begin position="987"/>
        <end position="1034"/>
    </location>
</feature>
<proteinExistence type="predicted"/>
<feature type="region of interest" description="Disordered" evidence="1">
    <location>
        <begin position="1113"/>
        <end position="1256"/>
    </location>
</feature>
<dbReference type="SUPFAM" id="SSF81631">
    <property type="entry name" value="PAP/OAS1 substrate-binding domain"/>
    <property type="match status" value="1"/>
</dbReference>
<feature type="compositionally biased region" description="Low complexity" evidence="1">
    <location>
        <begin position="564"/>
        <end position="573"/>
    </location>
</feature>
<dbReference type="Pfam" id="PF26180">
    <property type="entry name" value="PAP-OAS1"/>
    <property type="match status" value="1"/>
</dbReference>